<protein>
    <submittedName>
        <fullName evidence="6">Uncharacterized protein</fullName>
    </submittedName>
</protein>
<feature type="transmembrane region" description="Helical" evidence="5">
    <location>
        <begin position="79"/>
        <end position="105"/>
    </location>
</feature>
<organism evidence="6 7">
    <name type="scientific">Ditylenchus destructor</name>
    <dbReference type="NCBI Taxonomy" id="166010"/>
    <lineage>
        <taxon>Eukaryota</taxon>
        <taxon>Metazoa</taxon>
        <taxon>Ecdysozoa</taxon>
        <taxon>Nematoda</taxon>
        <taxon>Chromadorea</taxon>
        <taxon>Rhabditida</taxon>
        <taxon>Tylenchina</taxon>
        <taxon>Tylenchomorpha</taxon>
        <taxon>Sphaerularioidea</taxon>
        <taxon>Anguinidae</taxon>
        <taxon>Anguininae</taxon>
        <taxon>Ditylenchus</taxon>
    </lineage>
</organism>
<accession>A0AAD4MS29</accession>
<proteinExistence type="predicted"/>
<evidence type="ECO:0000256" key="5">
    <source>
        <dbReference type="SAM" id="Phobius"/>
    </source>
</evidence>
<feature type="transmembrane region" description="Helical" evidence="5">
    <location>
        <begin position="137"/>
        <end position="158"/>
    </location>
</feature>
<dbReference type="EMBL" id="JAKKPZ010000100">
    <property type="protein sequence ID" value="KAI1702357.1"/>
    <property type="molecule type" value="Genomic_DNA"/>
</dbReference>
<gene>
    <name evidence="6" type="ORF">DdX_15539</name>
</gene>
<keyword evidence="3 5" id="KW-1133">Transmembrane helix</keyword>
<dbReference type="GO" id="GO:0005765">
    <property type="term" value="C:lysosomal membrane"/>
    <property type="evidence" value="ECO:0007669"/>
    <property type="project" value="TreeGrafter"/>
</dbReference>
<reference evidence="6" key="1">
    <citation type="submission" date="2022-01" db="EMBL/GenBank/DDBJ databases">
        <title>Genome Sequence Resource for Two Populations of Ditylenchus destructor, the Migratory Endoparasitic Phytonematode.</title>
        <authorList>
            <person name="Zhang H."/>
            <person name="Lin R."/>
            <person name="Xie B."/>
        </authorList>
    </citation>
    <scope>NUCLEOTIDE SEQUENCE</scope>
    <source>
        <strain evidence="6">BazhouSP</strain>
    </source>
</reference>
<comment type="caution">
    <text evidence="6">The sequence shown here is derived from an EMBL/GenBank/DDBJ whole genome shotgun (WGS) entry which is preliminary data.</text>
</comment>
<evidence type="ECO:0000256" key="3">
    <source>
        <dbReference type="ARBA" id="ARBA00022989"/>
    </source>
</evidence>
<feature type="transmembrane region" description="Helical" evidence="5">
    <location>
        <begin position="49"/>
        <end position="72"/>
    </location>
</feature>
<keyword evidence="2 5" id="KW-0812">Transmembrane</keyword>
<evidence type="ECO:0000256" key="4">
    <source>
        <dbReference type="ARBA" id="ARBA00023136"/>
    </source>
</evidence>
<evidence type="ECO:0000256" key="1">
    <source>
        <dbReference type="ARBA" id="ARBA00004127"/>
    </source>
</evidence>
<feature type="transmembrane region" description="Helical" evidence="5">
    <location>
        <begin position="21"/>
        <end position="43"/>
    </location>
</feature>
<dbReference type="PANTHER" id="PTHR12479">
    <property type="entry name" value="LYSOSOMAL-ASSOCIATED TRANSMEMBRANE PROTEIN"/>
    <property type="match status" value="1"/>
</dbReference>
<keyword evidence="4 5" id="KW-0472">Membrane</keyword>
<dbReference type="InterPro" id="IPR051115">
    <property type="entry name" value="LAPTM_transporter"/>
</dbReference>
<dbReference type="AlphaFoldDB" id="A0AAD4MS29"/>
<keyword evidence="7" id="KW-1185">Reference proteome</keyword>
<dbReference type="GO" id="GO:0012505">
    <property type="term" value="C:endomembrane system"/>
    <property type="evidence" value="ECO:0007669"/>
    <property type="project" value="UniProtKB-SubCell"/>
</dbReference>
<name>A0AAD4MS29_9BILA</name>
<evidence type="ECO:0000313" key="6">
    <source>
        <dbReference type="EMBL" id="KAI1702357.1"/>
    </source>
</evidence>
<dbReference type="PANTHER" id="PTHR12479:SF10">
    <property type="entry name" value="LYSOSOMAL-ASSOCIATED TRANSMEMBRANE PROTEIN"/>
    <property type="match status" value="1"/>
</dbReference>
<comment type="subcellular location">
    <subcellularLocation>
        <location evidence="1">Endomembrane system</location>
        <topology evidence="1">Multi-pass membrane protein</topology>
    </subcellularLocation>
</comment>
<evidence type="ECO:0000256" key="2">
    <source>
        <dbReference type="ARBA" id="ARBA00022692"/>
    </source>
</evidence>
<sequence>MEFNPDDKKYLCCCNKIHVKRGAFIVGIAGMVFNVVALSGSLIEQSGDWWQLVPEAIVSIVSFLVFMCIIFAHKKQKPALYWPFIVLNAMSIALVVVYIAIWWFMLYVAPEDWLTKSRYMHKDEMEKIIMNNPKDSALIAAFIVFLVLISAWFQYIVYRAYQYTIMTQLNLVTIEYKHMDNET</sequence>
<dbReference type="Proteomes" id="UP001201812">
    <property type="component" value="Unassembled WGS sequence"/>
</dbReference>
<evidence type="ECO:0000313" key="7">
    <source>
        <dbReference type="Proteomes" id="UP001201812"/>
    </source>
</evidence>